<accession>A0A7R8ZJF3</accession>
<dbReference type="PRINTS" id="PR00047">
    <property type="entry name" value="STROIDFINGER"/>
</dbReference>
<feature type="region of interest" description="Disordered" evidence="10">
    <location>
        <begin position="129"/>
        <end position="151"/>
    </location>
</feature>
<dbReference type="SMART" id="SM00430">
    <property type="entry name" value="HOLI"/>
    <property type="match status" value="1"/>
</dbReference>
<protein>
    <submittedName>
        <fullName evidence="11">Uncharacterized protein</fullName>
    </submittedName>
</protein>
<dbReference type="InterPro" id="IPR001723">
    <property type="entry name" value="Nuclear_hrmn_rcpt"/>
</dbReference>
<feature type="region of interest" description="Disordered" evidence="10">
    <location>
        <begin position="312"/>
        <end position="352"/>
    </location>
</feature>
<evidence type="ECO:0000256" key="10">
    <source>
        <dbReference type="SAM" id="MobiDB-lite"/>
    </source>
</evidence>
<comment type="similarity">
    <text evidence="9">Belongs to the nuclear hormone receptor family.</text>
</comment>
<dbReference type="SUPFAM" id="SSF48508">
    <property type="entry name" value="Nuclear receptor ligand-binding domain"/>
    <property type="match status" value="1"/>
</dbReference>
<dbReference type="PRINTS" id="PR00398">
    <property type="entry name" value="STRDHORMONER"/>
</dbReference>
<dbReference type="PANTHER" id="PTHR24083">
    <property type="entry name" value="NUCLEAR HORMONE RECEPTOR"/>
    <property type="match status" value="1"/>
</dbReference>
<dbReference type="InterPro" id="IPR035500">
    <property type="entry name" value="NHR-like_dom_sf"/>
</dbReference>
<name>A0A7R8ZJF3_9CRUS</name>
<evidence type="ECO:0000256" key="8">
    <source>
        <dbReference type="ARBA" id="ARBA00023242"/>
    </source>
</evidence>
<dbReference type="SMART" id="SM00399">
    <property type="entry name" value="ZnF_C4"/>
    <property type="match status" value="1"/>
</dbReference>
<feature type="compositionally biased region" description="Basic and acidic residues" evidence="10">
    <location>
        <begin position="556"/>
        <end position="571"/>
    </location>
</feature>
<proteinExistence type="inferred from homology"/>
<reference evidence="11" key="1">
    <citation type="submission" date="2020-11" db="EMBL/GenBank/DDBJ databases">
        <authorList>
            <person name="Tran Van P."/>
        </authorList>
    </citation>
    <scope>NUCLEOTIDE SEQUENCE</scope>
</reference>
<feature type="region of interest" description="Disordered" evidence="10">
    <location>
        <begin position="544"/>
        <end position="571"/>
    </location>
</feature>
<dbReference type="GO" id="GO:0003700">
    <property type="term" value="F:DNA-binding transcription factor activity"/>
    <property type="evidence" value="ECO:0007669"/>
    <property type="project" value="InterPro"/>
</dbReference>
<keyword evidence="5 9" id="KW-0238">DNA-binding</keyword>
<dbReference type="Pfam" id="PF00105">
    <property type="entry name" value="zf-C4"/>
    <property type="match status" value="1"/>
</dbReference>
<dbReference type="OrthoDB" id="5774777at2759"/>
<keyword evidence="8 9" id="KW-0539">Nucleus</keyword>
<dbReference type="GO" id="GO:0008270">
    <property type="term" value="F:zinc ion binding"/>
    <property type="evidence" value="ECO:0007669"/>
    <property type="project" value="UniProtKB-KW"/>
</dbReference>
<evidence type="ECO:0000256" key="1">
    <source>
        <dbReference type="ARBA" id="ARBA00022723"/>
    </source>
</evidence>
<dbReference type="PROSITE" id="PS51843">
    <property type="entry name" value="NR_LBD"/>
    <property type="match status" value="1"/>
</dbReference>
<feature type="compositionally biased region" description="Basic and acidic residues" evidence="10">
    <location>
        <begin position="1"/>
        <end position="51"/>
    </location>
</feature>
<evidence type="ECO:0000256" key="5">
    <source>
        <dbReference type="ARBA" id="ARBA00023125"/>
    </source>
</evidence>
<keyword evidence="6 9" id="KW-0804">Transcription</keyword>
<dbReference type="Gene3D" id="1.10.565.10">
    <property type="entry name" value="Retinoid X Receptor"/>
    <property type="match status" value="1"/>
</dbReference>
<dbReference type="InterPro" id="IPR001628">
    <property type="entry name" value="Znf_hrmn_rcpt"/>
</dbReference>
<evidence type="ECO:0000256" key="4">
    <source>
        <dbReference type="ARBA" id="ARBA00023015"/>
    </source>
</evidence>
<dbReference type="Pfam" id="PF00104">
    <property type="entry name" value="Hormone_recep"/>
    <property type="match status" value="1"/>
</dbReference>
<dbReference type="InterPro" id="IPR013088">
    <property type="entry name" value="Znf_NHR/GATA"/>
</dbReference>
<evidence type="ECO:0000256" key="3">
    <source>
        <dbReference type="ARBA" id="ARBA00022833"/>
    </source>
</evidence>
<evidence type="ECO:0000256" key="9">
    <source>
        <dbReference type="RuleBase" id="RU004334"/>
    </source>
</evidence>
<sequence length="685" mass="75073">MKKALDRSDSTESEGERKAKEVKLEMTNHGDEQRKDEESLKGPSSLEEKSAESSPDPTPPQDRSPHNLALDFSLRNFPCTGVGFPSGFLPTVSEDGPKFPPFAFPGFRFIPSSTCNLTYRASLLQDPVPHSPPPSLQTRASTLSSTASFTNSPGVPKTDFTTISINTPLPVVAKIDSQFDTNSTKDQSLAGNGPQGSATSPGLACVVCGDTSSGKHYGILSCNGCSGFFKRSVRRKLIYRCQAGTGSCIVDKTHRNQCQACRLKKCIQMGMNKDGMRSNTVVRLYTGMYFTSNRNKHYKRESSAVFPKSFMKPVRRSSRPERETAQEYGYSEAGSPGGDACGASHEGGPNRSWRIQGKNRFLPTESSFASLSPPPSLNFGSLAAAAALTQRFLATSGGVHHHLSPPSGYQSPLPSQFSATQPPTTTQALLGPSAANGDGGILFEGTFSSNPHETAARLLVMSVKWAKNLPSFASLPFRDQSAISRSDELNDQSVQRSCHLSPVCHFETRTRVVILLEDSWSELFLLCVLQWSLPYEKCPLFAEPGSPPEQNGRGNATDERETTNKKKSMKEASDLRSLMELFNRFRKLSVDPAEFACLKAIVIFRAEASGLKDPLLVQNLQDQAQLMLCQHCQLQYSHFPPRFGRLLLSLQLLRLVPSDRIESLFFTSTLGSTPVEKLLNDLYKN</sequence>
<keyword evidence="3 9" id="KW-0862">Zinc</keyword>
<comment type="subcellular location">
    <subcellularLocation>
        <location evidence="9">Nucleus</location>
    </subcellularLocation>
</comment>
<dbReference type="InterPro" id="IPR000536">
    <property type="entry name" value="Nucl_hrmn_rcpt_lig-bd"/>
</dbReference>
<keyword evidence="2 9" id="KW-0863">Zinc-finger</keyword>
<dbReference type="GO" id="GO:0043565">
    <property type="term" value="F:sequence-specific DNA binding"/>
    <property type="evidence" value="ECO:0007669"/>
    <property type="project" value="InterPro"/>
</dbReference>
<evidence type="ECO:0000256" key="6">
    <source>
        <dbReference type="ARBA" id="ARBA00023163"/>
    </source>
</evidence>
<dbReference type="GO" id="GO:0005634">
    <property type="term" value="C:nucleus"/>
    <property type="evidence" value="ECO:0007669"/>
    <property type="project" value="UniProtKB-SubCell"/>
</dbReference>
<evidence type="ECO:0000256" key="7">
    <source>
        <dbReference type="ARBA" id="ARBA00023170"/>
    </source>
</evidence>
<dbReference type="SUPFAM" id="SSF57716">
    <property type="entry name" value="Glucocorticoid receptor-like (DNA-binding domain)"/>
    <property type="match status" value="1"/>
</dbReference>
<dbReference type="Gene3D" id="3.30.50.10">
    <property type="entry name" value="Erythroid Transcription Factor GATA-1, subunit A"/>
    <property type="match status" value="1"/>
</dbReference>
<dbReference type="AlphaFoldDB" id="A0A7R8ZJF3"/>
<dbReference type="InterPro" id="IPR050274">
    <property type="entry name" value="Nuclear_hormone_rcpt_NR2"/>
</dbReference>
<keyword evidence="4 9" id="KW-0805">Transcription regulation</keyword>
<dbReference type="PROSITE" id="PS51030">
    <property type="entry name" value="NUCLEAR_REC_DBD_2"/>
    <property type="match status" value="1"/>
</dbReference>
<dbReference type="PROSITE" id="PS00031">
    <property type="entry name" value="NUCLEAR_REC_DBD_1"/>
    <property type="match status" value="1"/>
</dbReference>
<feature type="compositionally biased region" description="Polar residues" evidence="10">
    <location>
        <begin position="136"/>
        <end position="151"/>
    </location>
</feature>
<evidence type="ECO:0000313" key="11">
    <source>
        <dbReference type="EMBL" id="CAD7226852.1"/>
    </source>
</evidence>
<gene>
    <name evidence="11" type="ORF">CTOB1V02_LOCUS4766</name>
</gene>
<feature type="region of interest" description="Disordered" evidence="10">
    <location>
        <begin position="399"/>
        <end position="431"/>
    </location>
</feature>
<keyword evidence="7 9" id="KW-0675">Receptor</keyword>
<dbReference type="EMBL" id="OB660951">
    <property type="protein sequence ID" value="CAD7226852.1"/>
    <property type="molecule type" value="Genomic_DNA"/>
</dbReference>
<organism evidence="11">
    <name type="scientific">Cyprideis torosa</name>
    <dbReference type="NCBI Taxonomy" id="163714"/>
    <lineage>
        <taxon>Eukaryota</taxon>
        <taxon>Metazoa</taxon>
        <taxon>Ecdysozoa</taxon>
        <taxon>Arthropoda</taxon>
        <taxon>Crustacea</taxon>
        <taxon>Oligostraca</taxon>
        <taxon>Ostracoda</taxon>
        <taxon>Podocopa</taxon>
        <taxon>Podocopida</taxon>
        <taxon>Cytherocopina</taxon>
        <taxon>Cytheroidea</taxon>
        <taxon>Cytherideidae</taxon>
        <taxon>Cyprideis</taxon>
    </lineage>
</organism>
<feature type="region of interest" description="Disordered" evidence="10">
    <location>
        <begin position="1"/>
        <end position="68"/>
    </location>
</feature>
<feature type="compositionally biased region" description="Polar residues" evidence="10">
    <location>
        <begin position="407"/>
        <end position="428"/>
    </location>
</feature>
<keyword evidence="1 9" id="KW-0479">Metal-binding</keyword>
<evidence type="ECO:0000256" key="2">
    <source>
        <dbReference type="ARBA" id="ARBA00022771"/>
    </source>
</evidence>